<dbReference type="OrthoDB" id="6886732at2"/>
<keyword evidence="1" id="KW-1133">Transmembrane helix</keyword>
<dbReference type="Proteomes" id="UP000033400">
    <property type="component" value="Unassembled WGS sequence"/>
</dbReference>
<comment type="caution">
    <text evidence="2">The sequence shown here is derived from an EMBL/GenBank/DDBJ whole genome shotgun (WGS) entry which is preliminary data.</text>
</comment>
<evidence type="ECO:0008006" key="4">
    <source>
        <dbReference type="Google" id="ProtNLM"/>
    </source>
</evidence>
<keyword evidence="1" id="KW-0472">Membrane</keyword>
<sequence>MPASEKRPRHIGRWIGLFLIGAVACWYVAIPRVVVFYSKDGTKKISYVLNTQHTIVRGELLPGKTMGDVGHIFPDDEFFMRLDWWNAKGLNRCVSITPQWPTTEIHIDRNGEIDTSEGSGTDGERLKVCK</sequence>
<feature type="transmembrane region" description="Helical" evidence="1">
    <location>
        <begin position="12"/>
        <end position="30"/>
    </location>
</feature>
<dbReference type="AlphaFoldDB" id="A0A0F4VGH2"/>
<reference evidence="2 3" key="1">
    <citation type="submission" date="2015-03" db="EMBL/GenBank/DDBJ databases">
        <title>Comparative genomics of Pseudomonas insights into diversity of traits involved in vanlence and defense.</title>
        <authorList>
            <person name="Qin Y."/>
        </authorList>
    </citation>
    <scope>NUCLEOTIDE SEQUENCE [LARGE SCALE GENOMIC DNA]</scope>
    <source>
        <strain evidence="2 3">H24</strain>
    </source>
</reference>
<proteinExistence type="predicted"/>
<gene>
    <name evidence="2" type="ORF">VD17_02690</name>
</gene>
<accession>A0A0F4VGH2</accession>
<dbReference type="PATRIC" id="fig|294.133.peg.1855"/>
<name>A0A0F4VGH2_PSEFL</name>
<dbReference type="PROSITE" id="PS51257">
    <property type="entry name" value="PROKAR_LIPOPROTEIN"/>
    <property type="match status" value="1"/>
</dbReference>
<evidence type="ECO:0000313" key="2">
    <source>
        <dbReference type="EMBL" id="KJZ67620.1"/>
    </source>
</evidence>
<dbReference type="EMBL" id="LACH01000002">
    <property type="protein sequence ID" value="KJZ67620.1"/>
    <property type="molecule type" value="Genomic_DNA"/>
</dbReference>
<evidence type="ECO:0000256" key="1">
    <source>
        <dbReference type="SAM" id="Phobius"/>
    </source>
</evidence>
<evidence type="ECO:0000313" key="3">
    <source>
        <dbReference type="Proteomes" id="UP000033400"/>
    </source>
</evidence>
<keyword evidence="1" id="KW-0812">Transmembrane</keyword>
<protein>
    <recommendedName>
        <fullName evidence="4">Lipoprotein</fullName>
    </recommendedName>
</protein>
<dbReference type="RefSeq" id="WP_046052545.1">
    <property type="nucleotide sequence ID" value="NZ_LACH01000002.1"/>
</dbReference>
<organism evidence="2 3">
    <name type="scientific">Pseudomonas fluorescens</name>
    <dbReference type="NCBI Taxonomy" id="294"/>
    <lineage>
        <taxon>Bacteria</taxon>
        <taxon>Pseudomonadati</taxon>
        <taxon>Pseudomonadota</taxon>
        <taxon>Gammaproteobacteria</taxon>
        <taxon>Pseudomonadales</taxon>
        <taxon>Pseudomonadaceae</taxon>
        <taxon>Pseudomonas</taxon>
    </lineage>
</organism>